<proteinExistence type="predicted"/>
<dbReference type="EMBL" id="CP045875">
    <property type="protein sequence ID" value="QGG49153.1"/>
    <property type="molecule type" value="Genomic_DNA"/>
</dbReference>
<dbReference type="KEGG" id="hcv:FTV88_3078"/>
<dbReference type="AlphaFoldDB" id="A0A5Q2N5D6"/>
<evidence type="ECO:0000313" key="1">
    <source>
        <dbReference type="EMBL" id="QGG49153.1"/>
    </source>
</evidence>
<reference evidence="2" key="1">
    <citation type="submission" date="2019-11" db="EMBL/GenBank/DDBJ databases">
        <title>Genome sequence of Heliorestis convoluta strain HH, an alkaliphilic and minimalistic phototrophic bacterium from a soda lake in Egypt.</title>
        <authorList>
            <person name="Dewey E.D."/>
            <person name="Stokes L.M."/>
            <person name="Burchell B.M."/>
            <person name="Shaffer K.N."/>
            <person name="Huntington A.M."/>
            <person name="Baker J.M."/>
            <person name="Nadendla S."/>
            <person name="Giglio M.G."/>
            <person name="Touchman J.W."/>
            <person name="Blankenship R.E."/>
            <person name="Madigan M.T."/>
            <person name="Sattley W.M."/>
        </authorList>
    </citation>
    <scope>NUCLEOTIDE SEQUENCE [LARGE SCALE GENOMIC DNA]</scope>
    <source>
        <strain evidence="2">HH</strain>
    </source>
</reference>
<sequence length="38" mass="4266">MLLNSPSAKENYIGTGSNKEKPMVIMGFSFLLKQSYKL</sequence>
<name>A0A5Q2N5D6_9FIRM</name>
<keyword evidence="2" id="KW-1185">Reference proteome</keyword>
<protein>
    <submittedName>
        <fullName evidence="1">Uncharacterized protein</fullName>
    </submittedName>
</protein>
<gene>
    <name evidence="1" type="ORF">FTV88_3078</name>
</gene>
<accession>A0A5Q2N5D6</accession>
<organism evidence="1 2">
    <name type="scientific">Heliorestis convoluta</name>
    <dbReference type="NCBI Taxonomy" id="356322"/>
    <lineage>
        <taxon>Bacteria</taxon>
        <taxon>Bacillati</taxon>
        <taxon>Bacillota</taxon>
        <taxon>Clostridia</taxon>
        <taxon>Eubacteriales</taxon>
        <taxon>Heliobacteriaceae</taxon>
        <taxon>Heliorestis</taxon>
    </lineage>
</organism>
<evidence type="ECO:0000313" key="2">
    <source>
        <dbReference type="Proteomes" id="UP000366051"/>
    </source>
</evidence>
<dbReference type="Proteomes" id="UP000366051">
    <property type="component" value="Chromosome"/>
</dbReference>